<dbReference type="Proteomes" id="UP000177907">
    <property type="component" value="Unassembled WGS sequence"/>
</dbReference>
<organism evidence="2 3">
    <name type="scientific">Candidatus Magasanikbacteria bacterium RIFOXYC2_FULL_42_28</name>
    <dbReference type="NCBI Taxonomy" id="1798704"/>
    <lineage>
        <taxon>Bacteria</taxon>
        <taxon>Candidatus Magasanikiibacteriota</taxon>
    </lineage>
</organism>
<feature type="region of interest" description="Disordered" evidence="1">
    <location>
        <begin position="1"/>
        <end position="22"/>
    </location>
</feature>
<sequence length="97" mass="11168">MDKRPQPGVAQPSVEKEKNYPPLSGALKDWAGQVAGLFFVEGGNNTIVEWDAAGHLLDNWDQLPEDWQDELKKNIHFAEYNKKREDEENGIANYLWR</sequence>
<evidence type="ECO:0000313" key="3">
    <source>
        <dbReference type="Proteomes" id="UP000177907"/>
    </source>
</evidence>
<dbReference type="EMBL" id="MFQZ01000008">
    <property type="protein sequence ID" value="OGH88034.1"/>
    <property type="molecule type" value="Genomic_DNA"/>
</dbReference>
<comment type="caution">
    <text evidence="2">The sequence shown here is derived from an EMBL/GenBank/DDBJ whole genome shotgun (WGS) entry which is preliminary data.</text>
</comment>
<accession>A0A1F6NWL7</accession>
<gene>
    <name evidence="2" type="ORF">A3J93_02580</name>
</gene>
<evidence type="ECO:0000256" key="1">
    <source>
        <dbReference type="SAM" id="MobiDB-lite"/>
    </source>
</evidence>
<reference evidence="2 3" key="1">
    <citation type="journal article" date="2016" name="Nat. Commun.">
        <title>Thousands of microbial genomes shed light on interconnected biogeochemical processes in an aquifer system.</title>
        <authorList>
            <person name="Anantharaman K."/>
            <person name="Brown C.T."/>
            <person name="Hug L.A."/>
            <person name="Sharon I."/>
            <person name="Castelle C.J."/>
            <person name="Probst A.J."/>
            <person name="Thomas B.C."/>
            <person name="Singh A."/>
            <person name="Wilkins M.J."/>
            <person name="Karaoz U."/>
            <person name="Brodie E.L."/>
            <person name="Williams K.H."/>
            <person name="Hubbard S.S."/>
            <person name="Banfield J.F."/>
        </authorList>
    </citation>
    <scope>NUCLEOTIDE SEQUENCE [LARGE SCALE GENOMIC DNA]</scope>
</reference>
<dbReference type="AlphaFoldDB" id="A0A1F6NWL7"/>
<dbReference type="STRING" id="1798704.A3J93_02580"/>
<protein>
    <submittedName>
        <fullName evidence="2">Uncharacterized protein</fullName>
    </submittedName>
</protein>
<name>A0A1F6NWL7_9BACT</name>
<evidence type="ECO:0000313" key="2">
    <source>
        <dbReference type="EMBL" id="OGH88034.1"/>
    </source>
</evidence>
<proteinExistence type="predicted"/>